<dbReference type="Proteomes" id="UP001163105">
    <property type="component" value="Unassembled WGS sequence"/>
</dbReference>
<comment type="caution">
    <text evidence="2">The sequence shown here is derived from an EMBL/GenBank/DDBJ whole genome shotgun (WGS) entry which is preliminary data.</text>
</comment>
<feature type="compositionally biased region" description="Low complexity" evidence="1">
    <location>
        <begin position="9"/>
        <end position="20"/>
    </location>
</feature>
<evidence type="ECO:0000256" key="1">
    <source>
        <dbReference type="SAM" id="MobiDB-lite"/>
    </source>
</evidence>
<protein>
    <submittedName>
        <fullName evidence="2">Nonsense-mediated mRNA decay protein 1</fullName>
    </submittedName>
</protein>
<dbReference type="Gene3D" id="3.40.50.300">
    <property type="entry name" value="P-loop containing nucleotide triphosphate hydrolases"/>
    <property type="match status" value="1"/>
</dbReference>
<proteinExistence type="predicted"/>
<gene>
    <name evidence="2" type="ORF">O9K51_02493</name>
</gene>
<feature type="region of interest" description="Disordered" evidence="1">
    <location>
        <begin position="1"/>
        <end position="27"/>
    </location>
</feature>
<dbReference type="SUPFAM" id="SSF52540">
    <property type="entry name" value="P-loop containing nucleoside triphosphate hydrolases"/>
    <property type="match status" value="1"/>
</dbReference>
<keyword evidence="3" id="KW-1185">Reference proteome</keyword>
<organism evidence="2 3">
    <name type="scientific">Purpureocillium lavendulum</name>
    <dbReference type="NCBI Taxonomy" id="1247861"/>
    <lineage>
        <taxon>Eukaryota</taxon>
        <taxon>Fungi</taxon>
        <taxon>Dikarya</taxon>
        <taxon>Ascomycota</taxon>
        <taxon>Pezizomycotina</taxon>
        <taxon>Sordariomycetes</taxon>
        <taxon>Hypocreomycetidae</taxon>
        <taxon>Hypocreales</taxon>
        <taxon>Ophiocordycipitaceae</taxon>
        <taxon>Purpureocillium</taxon>
    </lineage>
</organism>
<accession>A0AB34FXQ9</accession>
<reference evidence="2" key="1">
    <citation type="submission" date="2023-01" db="EMBL/GenBank/DDBJ databases">
        <title>The growth and conidiation of Purpureocillium lavendulum are regulated by nitrogen source and histone H3K14 acetylation.</title>
        <authorList>
            <person name="Tang P."/>
            <person name="Han J."/>
            <person name="Zhang C."/>
            <person name="Tang P."/>
            <person name="Qi F."/>
            <person name="Zhang K."/>
            <person name="Liang L."/>
        </authorList>
    </citation>
    <scope>NUCLEOTIDE SEQUENCE</scope>
    <source>
        <strain evidence="2">YMF1.00683</strain>
    </source>
</reference>
<evidence type="ECO:0000313" key="3">
    <source>
        <dbReference type="Proteomes" id="UP001163105"/>
    </source>
</evidence>
<name>A0AB34FXQ9_9HYPO</name>
<evidence type="ECO:0000313" key="2">
    <source>
        <dbReference type="EMBL" id="KAJ6444099.1"/>
    </source>
</evidence>
<sequence>MDPAMAMISSPAAVPGPSGPTVRTMPEKPVPPIYTLIDKDEFVFRHEQGTIIELHNEEQTLRLLNEAKTPFRSWVVGHIPGSTNAFSKSWLLLIEIPARNSGVEFPSLSDRFAVSFDSSVQLPEGTFGLVHLPATRIANPYHESPDLVDPKVGMMAAFNVHVPRSWQSSDGINIELDLMVNFQACPSISEMCRHSLTNDRVQTITIQWDISSQTFEAELAALKHLTEDHRLDELKPSEASLRAFETILRFDSGNWPHRVNLFDTFPHLKNPSYIAHGTPKLLVNKFKSFNADHKKAFDSLADINNGLYFLTGCPGAGKTEWNMVVSALVQSKRSPGSRKGHSPILFLVDINKTVDDAANRYQSLCNAAGLPLLIIRMHGFPYEMRHSAKLNHEHAKSIGESKGDLDFTKKFLAAGLIQHPSVLRDSGVAPTLDEAAWELFDRNKDSRFRSLNKILTAMESGVALTTND</sequence>
<dbReference type="EMBL" id="JAQHRD010000002">
    <property type="protein sequence ID" value="KAJ6444099.1"/>
    <property type="molecule type" value="Genomic_DNA"/>
</dbReference>
<dbReference type="InterPro" id="IPR027417">
    <property type="entry name" value="P-loop_NTPase"/>
</dbReference>
<dbReference type="AlphaFoldDB" id="A0AB34FXQ9"/>